<dbReference type="InterPro" id="IPR009570">
    <property type="entry name" value="Spore_III_AC"/>
</dbReference>
<dbReference type="AlphaFoldDB" id="A0A1T4P2U2"/>
<evidence type="ECO:0000256" key="1">
    <source>
        <dbReference type="SAM" id="Phobius"/>
    </source>
</evidence>
<dbReference type="InterPro" id="IPR025664">
    <property type="entry name" value="Spore_III_AC/AD"/>
</dbReference>
<dbReference type="STRING" id="142842.SAMN02745118_02024"/>
<feature type="transmembrane region" description="Helical" evidence="1">
    <location>
        <begin position="35"/>
        <end position="52"/>
    </location>
</feature>
<keyword evidence="1" id="KW-0472">Membrane</keyword>
<protein>
    <submittedName>
        <fullName evidence="2">Stage III sporulation protein AC</fullName>
    </submittedName>
</protein>
<dbReference type="OrthoDB" id="9800383at2"/>
<keyword evidence="3" id="KW-1185">Reference proteome</keyword>
<name>A0A1T4P2U2_9FIRM</name>
<accession>A0A1T4P2U2</accession>
<dbReference type="Pfam" id="PF06686">
    <property type="entry name" value="SpoIIIAC"/>
    <property type="match status" value="1"/>
</dbReference>
<sequence>MNVDLIFKIAGLGILISIFNIVLEQANKEEQAEMLTLVGVIIVLMIVIRLINDLFTSVRQIFGF</sequence>
<dbReference type="RefSeq" id="WP_078810459.1">
    <property type="nucleotide sequence ID" value="NZ_FUWM01000017.1"/>
</dbReference>
<organism evidence="2 3">
    <name type="scientific">Selenihalanaerobacter shriftii</name>
    <dbReference type="NCBI Taxonomy" id="142842"/>
    <lineage>
        <taxon>Bacteria</taxon>
        <taxon>Bacillati</taxon>
        <taxon>Bacillota</taxon>
        <taxon>Clostridia</taxon>
        <taxon>Halanaerobiales</taxon>
        <taxon>Halobacteroidaceae</taxon>
        <taxon>Selenihalanaerobacter</taxon>
    </lineage>
</organism>
<keyword evidence="1" id="KW-1133">Transmembrane helix</keyword>
<gene>
    <name evidence="2" type="ORF">SAMN02745118_02024</name>
</gene>
<keyword evidence="1" id="KW-0812">Transmembrane</keyword>
<reference evidence="3" key="1">
    <citation type="submission" date="2017-02" db="EMBL/GenBank/DDBJ databases">
        <authorList>
            <person name="Varghese N."/>
            <person name="Submissions S."/>
        </authorList>
    </citation>
    <scope>NUCLEOTIDE SEQUENCE [LARGE SCALE GENOMIC DNA]</scope>
    <source>
        <strain evidence="3">ATCC BAA-73</strain>
    </source>
</reference>
<dbReference type="Proteomes" id="UP000190625">
    <property type="component" value="Unassembled WGS sequence"/>
</dbReference>
<dbReference type="NCBIfam" id="TIGR02848">
    <property type="entry name" value="spore_III_AC"/>
    <property type="match status" value="1"/>
</dbReference>
<proteinExistence type="predicted"/>
<evidence type="ECO:0000313" key="2">
    <source>
        <dbReference type="EMBL" id="SJZ85824.1"/>
    </source>
</evidence>
<dbReference type="EMBL" id="FUWM01000017">
    <property type="protein sequence ID" value="SJZ85824.1"/>
    <property type="molecule type" value="Genomic_DNA"/>
</dbReference>
<evidence type="ECO:0000313" key="3">
    <source>
        <dbReference type="Proteomes" id="UP000190625"/>
    </source>
</evidence>
<feature type="transmembrane region" description="Helical" evidence="1">
    <location>
        <begin position="6"/>
        <end position="23"/>
    </location>
</feature>